<name>A0A1L5YIP0_9CNID</name>
<accession>A0A1L5YIP0</accession>
<evidence type="ECO:0000313" key="1">
    <source>
        <dbReference type="EMBL" id="APP90913.1"/>
    </source>
</evidence>
<dbReference type="EMBL" id="KU507297">
    <property type="protein sequence ID" value="APP90913.1"/>
    <property type="molecule type" value="Genomic_DNA"/>
</dbReference>
<organism evidence="1">
    <name type="scientific">Bolocera sp. BZ-2016</name>
    <dbReference type="NCBI Taxonomy" id="1920238"/>
    <lineage>
        <taxon>Eukaryota</taxon>
        <taxon>Metazoa</taxon>
        <taxon>Cnidaria</taxon>
        <taxon>Anthozoa</taxon>
        <taxon>Hexacorallia</taxon>
        <taxon>Actiniaria</taxon>
        <taxon>Actiniidae</taxon>
        <taxon>Bolocera</taxon>
    </lineage>
</organism>
<sequence length="66" mass="8044">MSKPFLFNLEYHQHFMSGAENWAQMPQHVKPVDIYWLDRSVDDINMWDQICPFHRFSTVRPPHSHF</sequence>
<proteinExistence type="predicted"/>
<protein>
    <submittedName>
        <fullName evidence="1">ORFC</fullName>
    </submittedName>
</protein>
<reference evidence="1" key="1">
    <citation type="submission" date="2016-01" db="EMBL/GenBank/DDBJ databases">
        <title>complete mitochondrial genome of Bolocera sp.</title>
        <authorList>
            <person name="Zhang B."/>
            <person name="Lin Q."/>
        </authorList>
    </citation>
    <scope>NUCLEOTIDE SEQUENCE</scope>
</reference>
<dbReference type="AlphaFoldDB" id="A0A1L5YIP0"/>
<keyword evidence="1" id="KW-0496">Mitochondrion</keyword>
<geneLocation type="mitochondrion" evidence="1"/>